<feature type="transmembrane region" description="Helical" evidence="6">
    <location>
        <begin position="215"/>
        <end position="240"/>
    </location>
</feature>
<dbReference type="Proteomes" id="UP000660110">
    <property type="component" value="Unassembled WGS sequence"/>
</dbReference>
<feature type="transmembrane region" description="Helical" evidence="6">
    <location>
        <begin position="151"/>
        <end position="182"/>
    </location>
</feature>
<name>A0A917B1K7_HALAA</name>
<organism evidence="7 8">
    <name type="scientific">Halobacillus andaensis</name>
    <dbReference type="NCBI Taxonomy" id="1176239"/>
    <lineage>
        <taxon>Bacteria</taxon>
        <taxon>Bacillati</taxon>
        <taxon>Bacillota</taxon>
        <taxon>Bacilli</taxon>
        <taxon>Bacillales</taxon>
        <taxon>Bacillaceae</taxon>
        <taxon>Halobacillus</taxon>
    </lineage>
</organism>
<keyword evidence="2" id="KW-1003">Cell membrane</keyword>
<evidence type="ECO:0000256" key="1">
    <source>
        <dbReference type="ARBA" id="ARBA00004651"/>
    </source>
</evidence>
<gene>
    <name evidence="7" type="ORF">GCM10010954_11760</name>
</gene>
<feature type="transmembrane region" description="Helical" evidence="6">
    <location>
        <begin position="70"/>
        <end position="91"/>
    </location>
</feature>
<dbReference type="InterPro" id="IPR011701">
    <property type="entry name" value="MFS"/>
</dbReference>
<keyword evidence="4 6" id="KW-1133">Transmembrane helix</keyword>
<evidence type="ECO:0000256" key="3">
    <source>
        <dbReference type="ARBA" id="ARBA00022692"/>
    </source>
</evidence>
<feature type="transmembrane region" description="Helical" evidence="6">
    <location>
        <begin position="364"/>
        <end position="384"/>
    </location>
</feature>
<evidence type="ECO:0000256" key="4">
    <source>
        <dbReference type="ARBA" id="ARBA00022989"/>
    </source>
</evidence>
<dbReference type="SUPFAM" id="SSF103473">
    <property type="entry name" value="MFS general substrate transporter"/>
    <property type="match status" value="1"/>
</dbReference>
<feature type="transmembrane region" description="Helical" evidence="6">
    <location>
        <begin position="278"/>
        <end position="297"/>
    </location>
</feature>
<dbReference type="InterPro" id="IPR036259">
    <property type="entry name" value="MFS_trans_sf"/>
</dbReference>
<comment type="caution">
    <text evidence="7">The sequence shown here is derived from an EMBL/GenBank/DDBJ whole genome shotgun (WGS) entry which is preliminary data.</text>
</comment>
<dbReference type="GO" id="GO:0022857">
    <property type="term" value="F:transmembrane transporter activity"/>
    <property type="evidence" value="ECO:0007669"/>
    <property type="project" value="InterPro"/>
</dbReference>
<evidence type="ECO:0000256" key="6">
    <source>
        <dbReference type="SAM" id="Phobius"/>
    </source>
</evidence>
<proteinExistence type="predicted"/>
<feature type="transmembrane region" description="Helical" evidence="6">
    <location>
        <begin position="98"/>
        <end position="116"/>
    </location>
</feature>
<evidence type="ECO:0000313" key="8">
    <source>
        <dbReference type="Proteomes" id="UP000660110"/>
    </source>
</evidence>
<evidence type="ECO:0000256" key="5">
    <source>
        <dbReference type="ARBA" id="ARBA00023136"/>
    </source>
</evidence>
<sequence length="397" mass="44443">MINKNARMLFSGRVSSTLGDSIYQVAVIWHIYYITNSTVYTGLATAFTMIPKTLNFLFGPWVEYSDKQKILKYSQFIQFLLMLMIPLAFYFKYENVRVILTVIFLISFIENIQGTSEISIVPSIMNNEDIPKYNSFLASTEEAIDMAMKGIFGFVILFISVEAIYVFNALTFLAAALFFTLIRYNFKQKKVRKFNVKNYKADLVEGFNYLFKPSLLFVCLPFLVSNLVAGIMISILPAFAEFKVDLNAYGMFLLAMSVGSLIGSLLSFKLSDLPLKSIMTFFPFLSFVFLLLAVVVTNGVVSILLFGLANLPIGAISVYFISYLQTSISPELLGRVSSIIDSFLVSTIPIGAFLAGMLSQVLPIHVLMVGSSLGMLFISIYFLFVKIEEKEAAEQAS</sequence>
<dbReference type="Pfam" id="PF07690">
    <property type="entry name" value="MFS_1"/>
    <property type="match status" value="1"/>
</dbReference>
<feature type="transmembrane region" description="Helical" evidence="6">
    <location>
        <begin position="303"/>
        <end position="324"/>
    </location>
</feature>
<dbReference type="Gene3D" id="1.20.1250.20">
    <property type="entry name" value="MFS general substrate transporter like domains"/>
    <property type="match status" value="1"/>
</dbReference>
<dbReference type="RefSeq" id="WP_188376511.1">
    <property type="nucleotide sequence ID" value="NZ_BMEL01000001.1"/>
</dbReference>
<accession>A0A917B1K7</accession>
<evidence type="ECO:0000256" key="2">
    <source>
        <dbReference type="ARBA" id="ARBA00022475"/>
    </source>
</evidence>
<dbReference type="CDD" id="cd06173">
    <property type="entry name" value="MFS_MefA_like"/>
    <property type="match status" value="1"/>
</dbReference>
<feature type="transmembrane region" description="Helical" evidence="6">
    <location>
        <begin position="336"/>
        <end position="358"/>
    </location>
</feature>
<reference evidence="7" key="2">
    <citation type="submission" date="2020-09" db="EMBL/GenBank/DDBJ databases">
        <authorList>
            <person name="Sun Q."/>
            <person name="Zhou Y."/>
        </authorList>
    </citation>
    <scope>NUCLEOTIDE SEQUENCE</scope>
    <source>
        <strain evidence="7">CGMCC 1.12153</strain>
    </source>
</reference>
<keyword evidence="5 6" id="KW-0472">Membrane</keyword>
<dbReference type="PANTHER" id="PTHR23513">
    <property type="entry name" value="INTEGRAL MEMBRANE EFFLUX PROTEIN-RELATED"/>
    <property type="match status" value="1"/>
</dbReference>
<feature type="transmembrane region" description="Helical" evidence="6">
    <location>
        <begin position="21"/>
        <end position="50"/>
    </location>
</feature>
<dbReference type="AlphaFoldDB" id="A0A917B1K7"/>
<reference evidence="7" key="1">
    <citation type="journal article" date="2014" name="Int. J. Syst. Evol. Microbiol.">
        <title>Complete genome sequence of Corynebacterium casei LMG S-19264T (=DSM 44701T), isolated from a smear-ripened cheese.</title>
        <authorList>
            <consortium name="US DOE Joint Genome Institute (JGI-PGF)"/>
            <person name="Walter F."/>
            <person name="Albersmeier A."/>
            <person name="Kalinowski J."/>
            <person name="Ruckert C."/>
        </authorList>
    </citation>
    <scope>NUCLEOTIDE SEQUENCE</scope>
    <source>
        <strain evidence="7">CGMCC 1.12153</strain>
    </source>
</reference>
<protein>
    <submittedName>
        <fullName evidence="7">MFS transporter</fullName>
    </submittedName>
</protein>
<dbReference type="GO" id="GO:0005886">
    <property type="term" value="C:plasma membrane"/>
    <property type="evidence" value="ECO:0007669"/>
    <property type="project" value="UniProtKB-SubCell"/>
</dbReference>
<keyword evidence="3 6" id="KW-0812">Transmembrane</keyword>
<feature type="transmembrane region" description="Helical" evidence="6">
    <location>
        <begin position="246"/>
        <end position="266"/>
    </location>
</feature>
<dbReference type="EMBL" id="BMEL01000001">
    <property type="protein sequence ID" value="GGF14832.1"/>
    <property type="molecule type" value="Genomic_DNA"/>
</dbReference>
<keyword evidence="8" id="KW-1185">Reference proteome</keyword>
<evidence type="ECO:0000313" key="7">
    <source>
        <dbReference type="EMBL" id="GGF14832.1"/>
    </source>
</evidence>
<dbReference type="PANTHER" id="PTHR23513:SF6">
    <property type="entry name" value="MAJOR FACILITATOR SUPERFAMILY ASSOCIATED DOMAIN-CONTAINING PROTEIN"/>
    <property type="match status" value="1"/>
</dbReference>
<comment type="subcellular location">
    <subcellularLocation>
        <location evidence="1">Cell membrane</location>
        <topology evidence="1">Multi-pass membrane protein</topology>
    </subcellularLocation>
</comment>